<organism evidence="3 4">
    <name type="scientific">Blomia tropicalis</name>
    <name type="common">Mite</name>
    <dbReference type="NCBI Taxonomy" id="40697"/>
    <lineage>
        <taxon>Eukaryota</taxon>
        <taxon>Metazoa</taxon>
        <taxon>Ecdysozoa</taxon>
        <taxon>Arthropoda</taxon>
        <taxon>Chelicerata</taxon>
        <taxon>Arachnida</taxon>
        <taxon>Acari</taxon>
        <taxon>Acariformes</taxon>
        <taxon>Sarcoptiformes</taxon>
        <taxon>Astigmata</taxon>
        <taxon>Glycyphagoidea</taxon>
        <taxon>Echimyopodidae</taxon>
        <taxon>Blomia</taxon>
    </lineage>
</organism>
<keyword evidence="2" id="KW-0732">Signal</keyword>
<feature type="chain" id="PRO_5040123371" evidence="2">
    <location>
        <begin position="24"/>
        <end position="238"/>
    </location>
</feature>
<feature type="compositionally biased region" description="Basic and acidic residues" evidence="1">
    <location>
        <begin position="118"/>
        <end position="128"/>
    </location>
</feature>
<dbReference type="AlphaFoldDB" id="A0A9Q0RNJ6"/>
<feature type="signal peptide" evidence="2">
    <location>
        <begin position="1"/>
        <end position="23"/>
    </location>
</feature>
<accession>A0A9Q0RNJ6</accession>
<dbReference type="OMA" id="ICIGHSS"/>
<dbReference type="EMBL" id="JAPWDV010000002">
    <property type="protein sequence ID" value="KAJ6220854.1"/>
    <property type="molecule type" value="Genomic_DNA"/>
</dbReference>
<feature type="region of interest" description="Disordered" evidence="1">
    <location>
        <begin position="106"/>
        <end position="128"/>
    </location>
</feature>
<comment type="caution">
    <text evidence="3">The sequence shown here is derived from an EMBL/GenBank/DDBJ whole genome shotgun (WGS) entry which is preliminary data.</text>
</comment>
<protein>
    <submittedName>
        <fullName evidence="3">Uncharacterized protein</fullName>
    </submittedName>
</protein>
<name>A0A9Q0RNJ6_BLOTA</name>
<gene>
    <name evidence="3" type="ORF">RDWZM_006666</name>
</gene>
<dbReference type="Proteomes" id="UP001142055">
    <property type="component" value="Chromosome 2"/>
</dbReference>
<evidence type="ECO:0000313" key="3">
    <source>
        <dbReference type="EMBL" id="KAJ6220854.1"/>
    </source>
</evidence>
<reference evidence="3" key="1">
    <citation type="submission" date="2022-12" db="EMBL/GenBank/DDBJ databases">
        <title>Genome assemblies of Blomia tropicalis.</title>
        <authorList>
            <person name="Cui Y."/>
        </authorList>
    </citation>
    <scope>NUCLEOTIDE SEQUENCE</scope>
    <source>
        <tissue evidence="3">Adult mites</tissue>
    </source>
</reference>
<proteinExistence type="predicted"/>
<keyword evidence="4" id="KW-1185">Reference proteome</keyword>
<evidence type="ECO:0000256" key="1">
    <source>
        <dbReference type="SAM" id="MobiDB-lite"/>
    </source>
</evidence>
<feature type="compositionally biased region" description="Polar residues" evidence="1">
    <location>
        <begin position="108"/>
        <end position="117"/>
    </location>
</feature>
<evidence type="ECO:0000256" key="2">
    <source>
        <dbReference type="SAM" id="SignalP"/>
    </source>
</evidence>
<sequence>MNIFIIAIQLFVVICIGHSSCRAQFNYQSDQSDGYGYGNEKQRPNLDQYPNYSNRVQAAVHSKHSIRYVNVDIPNEEREPQIIEVDANPIPIIMHFKSASSRIRVKQSHSNSGSNHVQETKSEDDATRLIHTVTKPVIQEVREIVTPYRRIIQEIQPVREEVQTIVAKKSDRTEHGYEERPSYGKEETGGLIGSVSFKNSNNGLVGSVAGTGIKNDNIKRSTSNYAYNNINNNNNAHY</sequence>
<evidence type="ECO:0000313" key="4">
    <source>
        <dbReference type="Proteomes" id="UP001142055"/>
    </source>
</evidence>